<dbReference type="Pfam" id="PF01844">
    <property type="entry name" value="HNH"/>
    <property type="match status" value="1"/>
</dbReference>
<proteinExistence type="predicted"/>
<dbReference type="EMBL" id="CP155573">
    <property type="protein sequence ID" value="XFO65394.1"/>
    <property type="molecule type" value="Genomic_DNA"/>
</dbReference>
<keyword evidence="3" id="KW-1185">Reference proteome</keyword>
<dbReference type="InterPro" id="IPR003615">
    <property type="entry name" value="HNH_nuc"/>
</dbReference>
<sequence length="91" mass="10449">MKVTPIPKTPRIQDKNFIDKIRAIGHCEVCGSSYLLSSRHIKTRGSDGPDTEDNLICLCFVCHRKAHDGNISKDRLRQIVRRRGRCFLKDL</sequence>
<dbReference type="Gene3D" id="1.10.30.50">
    <property type="match status" value="1"/>
</dbReference>
<organism evidence="2 3">
    <name type="scientific">Sporomusa silvacetica DSM 10669</name>
    <dbReference type="NCBI Taxonomy" id="1123289"/>
    <lineage>
        <taxon>Bacteria</taxon>
        <taxon>Bacillati</taxon>
        <taxon>Bacillota</taxon>
        <taxon>Negativicutes</taxon>
        <taxon>Selenomonadales</taxon>
        <taxon>Sporomusaceae</taxon>
        <taxon>Sporomusa</taxon>
    </lineage>
</organism>
<dbReference type="CDD" id="cd00085">
    <property type="entry name" value="HNHc"/>
    <property type="match status" value="1"/>
</dbReference>
<gene>
    <name evidence="2" type="ORF">SPSIL_015040</name>
</gene>
<evidence type="ECO:0000313" key="3">
    <source>
        <dbReference type="Proteomes" id="UP000216752"/>
    </source>
</evidence>
<dbReference type="InterPro" id="IPR002711">
    <property type="entry name" value="HNH"/>
</dbReference>
<dbReference type="RefSeq" id="WP_094603450.1">
    <property type="nucleotide sequence ID" value="NZ_CP155573.1"/>
</dbReference>
<protein>
    <recommendedName>
        <fullName evidence="1">HNH domain-containing protein</fullName>
    </recommendedName>
</protein>
<evidence type="ECO:0000313" key="2">
    <source>
        <dbReference type="EMBL" id="XFO65394.1"/>
    </source>
</evidence>
<dbReference type="Proteomes" id="UP000216752">
    <property type="component" value="Chromosome"/>
</dbReference>
<accession>A0ABZ3IIA6</accession>
<evidence type="ECO:0000259" key="1">
    <source>
        <dbReference type="Pfam" id="PF01844"/>
    </source>
</evidence>
<reference evidence="2" key="1">
    <citation type="submission" date="2024-05" db="EMBL/GenBank/DDBJ databases">
        <title>Isolation and characterization of Sporomusa carbonis sp. nov., a carboxydotrophic hydrogenogen in the genus of Sporomusa isolated from a charcoal burning pile.</title>
        <authorList>
            <person name="Boeer T."/>
            <person name="Rosenbaum F."/>
            <person name="Eysell L."/>
            <person name="Mueller V."/>
            <person name="Daniel R."/>
            <person name="Poehlein A."/>
        </authorList>
    </citation>
    <scope>NUCLEOTIDE SEQUENCE [LARGE SCALE GENOMIC DNA]</scope>
    <source>
        <strain evidence="2">DSM 10669</strain>
    </source>
</reference>
<name>A0ABZ3IIA6_9FIRM</name>
<feature type="domain" description="HNH" evidence="1">
    <location>
        <begin position="27"/>
        <end position="68"/>
    </location>
</feature>